<dbReference type="EMBL" id="BGPR01158443">
    <property type="protein sequence ID" value="GBL86474.1"/>
    <property type="molecule type" value="Genomic_DNA"/>
</dbReference>
<gene>
    <name evidence="1" type="ORF">AVEN_43790_1</name>
</gene>
<comment type="caution">
    <text evidence="1">The sequence shown here is derived from an EMBL/GenBank/DDBJ whole genome shotgun (WGS) entry which is preliminary data.</text>
</comment>
<proteinExistence type="predicted"/>
<organism evidence="1 2">
    <name type="scientific">Araneus ventricosus</name>
    <name type="common">Orbweaver spider</name>
    <name type="synonym">Epeira ventricosa</name>
    <dbReference type="NCBI Taxonomy" id="182803"/>
    <lineage>
        <taxon>Eukaryota</taxon>
        <taxon>Metazoa</taxon>
        <taxon>Ecdysozoa</taxon>
        <taxon>Arthropoda</taxon>
        <taxon>Chelicerata</taxon>
        <taxon>Arachnida</taxon>
        <taxon>Araneae</taxon>
        <taxon>Araneomorphae</taxon>
        <taxon>Entelegynae</taxon>
        <taxon>Araneoidea</taxon>
        <taxon>Araneidae</taxon>
        <taxon>Araneus</taxon>
    </lineage>
</organism>
<dbReference type="AlphaFoldDB" id="A0A4Y2B5Z4"/>
<sequence length="115" mass="12859">MEVNFSTPNQFNVLEDQADSVTVTPTDSSTQPMPVMLRVSNDYNLHLQAVNSAFPNTTSTLAHGYIKNFPEDDKTHKGIIDLLRDRNADFYVILPSNERPVKIVIKGIPPTPPLH</sequence>
<dbReference type="Proteomes" id="UP000499080">
    <property type="component" value="Unassembled WGS sequence"/>
</dbReference>
<reference evidence="1 2" key="1">
    <citation type="journal article" date="2019" name="Sci. Rep.">
        <title>Orb-weaving spider Araneus ventricosus genome elucidates the spidroin gene catalogue.</title>
        <authorList>
            <person name="Kono N."/>
            <person name="Nakamura H."/>
            <person name="Ohtoshi R."/>
            <person name="Moran D.A.P."/>
            <person name="Shinohara A."/>
            <person name="Yoshida Y."/>
            <person name="Fujiwara M."/>
            <person name="Mori M."/>
            <person name="Tomita M."/>
            <person name="Arakawa K."/>
        </authorList>
    </citation>
    <scope>NUCLEOTIDE SEQUENCE [LARGE SCALE GENOMIC DNA]</scope>
</reference>
<evidence type="ECO:0000313" key="1">
    <source>
        <dbReference type="EMBL" id="GBL86474.1"/>
    </source>
</evidence>
<protein>
    <recommendedName>
        <fullName evidence="3">Pre-C2HC domain-containing protein</fullName>
    </recommendedName>
</protein>
<keyword evidence="2" id="KW-1185">Reference proteome</keyword>
<accession>A0A4Y2B5Z4</accession>
<evidence type="ECO:0008006" key="3">
    <source>
        <dbReference type="Google" id="ProtNLM"/>
    </source>
</evidence>
<dbReference type="OrthoDB" id="6434386at2759"/>
<evidence type="ECO:0000313" key="2">
    <source>
        <dbReference type="Proteomes" id="UP000499080"/>
    </source>
</evidence>
<name>A0A4Y2B5Z4_ARAVE</name>